<keyword evidence="1" id="KW-1133">Transmembrane helix</keyword>
<dbReference type="EMBL" id="FOQH01000005">
    <property type="protein sequence ID" value="SFI20899.1"/>
    <property type="molecule type" value="Genomic_DNA"/>
</dbReference>
<dbReference type="RefSeq" id="WP_092859926.1">
    <property type="nucleotide sequence ID" value="NZ_FOQH01000005.1"/>
</dbReference>
<feature type="transmembrane region" description="Helical" evidence="1">
    <location>
        <begin position="6"/>
        <end position="27"/>
    </location>
</feature>
<evidence type="ECO:0000313" key="3">
    <source>
        <dbReference type="Proteomes" id="UP000199377"/>
    </source>
</evidence>
<protein>
    <submittedName>
        <fullName evidence="2">Uncharacterized protein</fullName>
    </submittedName>
</protein>
<dbReference type="Proteomes" id="UP000199377">
    <property type="component" value="Unassembled WGS sequence"/>
</dbReference>
<name>A0A1I3GBQ7_9RHOB</name>
<keyword evidence="1" id="KW-0812">Transmembrane</keyword>
<keyword evidence="3" id="KW-1185">Reference proteome</keyword>
<organism evidence="2 3">
    <name type="scientific">Albimonas pacifica</name>
    <dbReference type="NCBI Taxonomy" id="1114924"/>
    <lineage>
        <taxon>Bacteria</taxon>
        <taxon>Pseudomonadati</taxon>
        <taxon>Pseudomonadota</taxon>
        <taxon>Alphaproteobacteria</taxon>
        <taxon>Rhodobacterales</taxon>
        <taxon>Paracoccaceae</taxon>
        <taxon>Albimonas</taxon>
    </lineage>
</organism>
<proteinExistence type="predicted"/>
<gene>
    <name evidence="2" type="ORF">SAMN05216258_10573</name>
</gene>
<dbReference type="AlphaFoldDB" id="A0A1I3GBQ7"/>
<reference evidence="2 3" key="1">
    <citation type="submission" date="2016-10" db="EMBL/GenBank/DDBJ databases">
        <authorList>
            <person name="de Groot N.N."/>
        </authorList>
    </citation>
    <scope>NUCLEOTIDE SEQUENCE [LARGE SCALE GENOMIC DNA]</scope>
    <source>
        <strain evidence="2 3">CGMCC 1.11030</strain>
    </source>
</reference>
<dbReference type="OrthoDB" id="9903016at2"/>
<accession>A0A1I3GBQ7</accession>
<keyword evidence="1" id="KW-0472">Membrane</keyword>
<feature type="transmembrane region" description="Helical" evidence="1">
    <location>
        <begin position="57"/>
        <end position="74"/>
    </location>
</feature>
<evidence type="ECO:0000256" key="1">
    <source>
        <dbReference type="SAM" id="Phobius"/>
    </source>
</evidence>
<evidence type="ECO:0000313" key="2">
    <source>
        <dbReference type="EMBL" id="SFI20899.1"/>
    </source>
</evidence>
<sequence>MLIEALTGALIGVLFAAGFLGIVRLGLDRLNQGLASSAGLAAMIAVCLWFDGWILTAAPGFALGTAALLAIRSARR</sequence>